<comment type="caution">
    <text evidence="2">The sequence shown here is derived from an EMBL/GenBank/DDBJ whole genome shotgun (WGS) entry which is preliminary data.</text>
</comment>
<feature type="transmembrane region" description="Helical" evidence="1">
    <location>
        <begin position="225"/>
        <end position="248"/>
    </location>
</feature>
<proteinExistence type="predicted"/>
<evidence type="ECO:0000313" key="2">
    <source>
        <dbReference type="EMBL" id="OGM59267.1"/>
    </source>
</evidence>
<feature type="transmembrane region" description="Helical" evidence="1">
    <location>
        <begin position="421"/>
        <end position="440"/>
    </location>
</feature>
<sequence>MKKFTEKYSYIFEIVFLFIWGLIPLLWYKPGYIALGHDMGFPLAPVDHFLDRLYVWTERVGSFGSNQAESLSGFFIHGLEALLSSLGLSLLNTQKITFIFWILAPGISMYIFLRFLYPKKHYWILRLSGSLFYMLNHFFLQAWFIAERTKFSAAVSLPLITLFTISALSEGRSFLINALLVGLTLFFFNAGPGIPFYAGLGIVAGFAVSYFTLLRANRKNIFRKIVRALIFSLAALISFIFLNLYWIVPLFLYFSQSFASRVGAAGGVEGAISWSREISKNTSFTNLFRLQGIPDWYDNLEHPYSKTFLYNPLFVFLSFLWPFLAFSSFLFLRKTSSNKDKVYVVFFTLLCLVGIFFAAGSHRPSGIIYDLLLLRVPGFSILRTPFYKFGVIVWFSYSFLIAYTLFHIVNSLKKVRIIFKIQRFLALSGFMLFIAIWSLYNYPYFTGGFFHWSKSYSTMLQVPNYLFDFKKWIDETSGSSKRVLLAPDIDPNTRYEIYDWRYFSLSTIPTILTNKSVVANDAYLKGSEQELVRTLYDDLGFNKNFDIAKYLGIHYILVRKDFSASANGSYSPQKIINSIEDNSKFEKIKEFEKWIVYKFKEQEPYPLFYLSSQNSFLDISMADFNKIVGNPQIELLDSFFITESMLKYELPQKYVTNNVVKGICTLCFPIQTVVETPRMRILPNSRFLYYLEAIREERKEVMFPNPEQHIDYLLGNVLKKQVLIQGILKQKKEPALIIIILEDIYENFAKIAALIYSIPDQQRQNFYINRVSSYYKYNDRNLITWEQSTDSQDLKSKFLDLQWRLASLSIPREKEEIIDKHSFDVNIPFPAEYQIMLYFNKNFVSSYPDSQVITIDQGEVATKVTKTADEWMSFGKIWFEKGTHKIKIPFEETVLLQHSVPSQFDLLSSQSSLTCRDFEMNDLSSDIKYKVSFLYRTEIGEPIIRFLVEQDVDTINLNKRPTYRVNSLLKRDSSWSRFEAEFQPDKYTQKFKLKFCVNSNSIENSLVKVDGLEVIGKSRPDVFFISASERKTPLSQEIKFIRINQTKYLVSIKGNTNTSFLNFGQRFDDGWKLRPVDIKDLEAVFDEKFILGSSYNTEEYGLNPEVNLLDLINRKRDTSELSHFLNNGYNNSWVLEGKETNFIVEYEPQILFYRGALASGISLVILPIVIFVLYFRRKSYAAKN</sequence>
<dbReference type="EMBL" id="MGHD01000022">
    <property type="protein sequence ID" value="OGM59267.1"/>
    <property type="molecule type" value="Genomic_DNA"/>
</dbReference>
<protein>
    <submittedName>
        <fullName evidence="2">Uncharacterized protein</fullName>
    </submittedName>
</protein>
<gene>
    <name evidence="2" type="ORF">A2892_05385</name>
</gene>
<feature type="transmembrane region" description="Helical" evidence="1">
    <location>
        <begin position="7"/>
        <end position="28"/>
    </location>
</feature>
<dbReference type="AlphaFoldDB" id="A0A1F8B5J4"/>
<feature type="transmembrane region" description="Helical" evidence="1">
    <location>
        <begin position="1151"/>
        <end position="1175"/>
    </location>
</feature>
<dbReference type="Proteomes" id="UP000176404">
    <property type="component" value="Unassembled WGS sequence"/>
</dbReference>
<keyword evidence="1" id="KW-0472">Membrane</keyword>
<dbReference type="STRING" id="1802517.A2892_05385"/>
<organism evidence="2 3">
    <name type="scientific">Candidatus Woesebacteria bacterium RIFCSPLOWO2_01_FULL_39_10b</name>
    <dbReference type="NCBI Taxonomy" id="1802517"/>
    <lineage>
        <taxon>Bacteria</taxon>
        <taxon>Candidatus Woeseibacteriota</taxon>
    </lineage>
</organism>
<feature type="transmembrane region" description="Helical" evidence="1">
    <location>
        <begin position="386"/>
        <end position="409"/>
    </location>
</feature>
<feature type="transmembrane region" description="Helical" evidence="1">
    <location>
        <begin position="342"/>
        <end position="360"/>
    </location>
</feature>
<keyword evidence="1" id="KW-1133">Transmembrane helix</keyword>
<evidence type="ECO:0000313" key="3">
    <source>
        <dbReference type="Proteomes" id="UP000176404"/>
    </source>
</evidence>
<keyword evidence="1" id="KW-0812">Transmembrane</keyword>
<feature type="transmembrane region" description="Helical" evidence="1">
    <location>
        <begin position="157"/>
        <end position="188"/>
    </location>
</feature>
<feature type="transmembrane region" description="Helical" evidence="1">
    <location>
        <begin position="194"/>
        <end position="213"/>
    </location>
</feature>
<evidence type="ECO:0000256" key="1">
    <source>
        <dbReference type="SAM" id="Phobius"/>
    </source>
</evidence>
<feature type="transmembrane region" description="Helical" evidence="1">
    <location>
        <begin position="308"/>
        <end position="330"/>
    </location>
</feature>
<accession>A0A1F8B5J4</accession>
<feature type="transmembrane region" description="Helical" evidence="1">
    <location>
        <begin position="98"/>
        <end position="117"/>
    </location>
</feature>
<name>A0A1F8B5J4_9BACT</name>
<feature type="transmembrane region" description="Helical" evidence="1">
    <location>
        <begin position="123"/>
        <end position="145"/>
    </location>
</feature>
<reference evidence="2 3" key="1">
    <citation type="journal article" date="2016" name="Nat. Commun.">
        <title>Thousands of microbial genomes shed light on interconnected biogeochemical processes in an aquifer system.</title>
        <authorList>
            <person name="Anantharaman K."/>
            <person name="Brown C.T."/>
            <person name="Hug L.A."/>
            <person name="Sharon I."/>
            <person name="Castelle C.J."/>
            <person name="Probst A.J."/>
            <person name="Thomas B.C."/>
            <person name="Singh A."/>
            <person name="Wilkins M.J."/>
            <person name="Karaoz U."/>
            <person name="Brodie E.L."/>
            <person name="Williams K.H."/>
            <person name="Hubbard S.S."/>
            <person name="Banfield J.F."/>
        </authorList>
    </citation>
    <scope>NUCLEOTIDE SEQUENCE [LARGE SCALE GENOMIC DNA]</scope>
</reference>